<proteinExistence type="predicted"/>
<keyword evidence="1" id="KW-1133">Transmembrane helix</keyword>
<gene>
    <name evidence="2" type="ORF">SAMN04488052_108121</name>
</gene>
<keyword evidence="1" id="KW-0472">Membrane</keyword>
<keyword evidence="1" id="KW-0812">Transmembrane</keyword>
<evidence type="ECO:0000313" key="3">
    <source>
        <dbReference type="Proteomes" id="UP000199657"/>
    </source>
</evidence>
<feature type="transmembrane region" description="Helical" evidence="1">
    <location>
        <begin position="29"/>
        <end position="47"/>
    </location>
</feature>
<evidence type="ECO:0000256" key="1">
    <source>
        <dbReference type="SAM" id="Phobius"/>
    </source>
</evidence>
<dbReference type="EMBL" id="FOEG01000008">
    <property type="protein sequence ID" value="SEP07654.1"/>
    <property type="molecule type" value="Genomic_DNA"/>
</dbReference>
<sequence length="218" mass="25433">MANTESLPDHFRLILDQGLSLTIEASGPLVLTLIIFVILAIGLRLILSVWGPWRSFEIDEAEFGLGDQKVKIRPNEIDRQIAYKIWVELSTRKVGLEIDLDNDVISEIYDSWYSFFSVTRELIKDVPVSKFRRKDTERIISLSIDVLNSGIRPHLTKWQARFRRWYDFQLAKDENADLHPQDIQKKFPDHEELKKDIMAVNKNLIGYRKKMHQLVSGI</sequence>
<protein>
    <submittedName>
        <fullName evidence="2">Uncharacterized protein</fullName>
    </submittedName>
</protein>
<name>A0A1H8UXH7_9GAMM</name>
<dbReference type="OrthoDB" id="8481986at2"/>
<accession>A0A1H8UXH7</accession>
<organism evidence="2 3">
    <name type="scientific">Aquisalimonas asiatica</name>
    <dbReference type="NCBI Taxonomy" id="406100"/>
    <lineage>
        <taxon>Bacteria</taxon>
        <taxon>Pseudomonadati</taxon>
        <taxon>Pseudomonadota</taxon>
        <taxon>Gammaproteobacteria</taxon>
        <taxon>Chromatiales</taxon>
        <taxon>Ectothiorhodospiraceae</taxon>
        <taxon>Aquisalimonas</taxon>
    </lineage>
</organism>
<keyword evidence="3" id="KW-1185">Reference proteome</keyword>
<evidence type="ECO:0000313" key="2">
    <source>
        <dbReference type="EMBL" id="SEP07654.1"/>
    </source>
</evidence>
<reference evidence="2 3" key="1">
    <citation type="submission" date="2016-10" db="EMBL/GenBank/DDBJ databases">
        <authorList>
            <person name="de Groot N.N."/>
        </authorList>
    </citation>
    <scope>NUCLEOTIDE SEQUENCE [LARGE SCALE GENOMIC DNA]</scope>
    <source>
        <strain evidence="2 3">CGMCC 1.6291</strain>
    </source>
</reference>
<dbReference type="AlphaFoldDB" id="A0A1H8UXH7"/>
<dbReference type="Proteomes" id="UP000199657">
    <property type="component" value="Unassembled WGS sequence"/>
</dbReference>
<dbReference type="RefSeq" id="WP_091645396.1">
    <property type="nucleotide sequence ID" value="NZ_FOEG01000008.1"/>
</dbReference>